<proteinExistence type="predicted"/>
<gene>
    <name evidence="6" type="ORF">PBIL07802_LOCUS17042</name>
    <name evidence="7" type="ORF">PBIL07802_LOCUS17043</name>
</gene>
<evidence type="ECO:0000256" key="2">
    <source>
        <dbReference type="ARBA" id="ARBA00022692"/>
    </source>
</evidence>
<evidence type="ECO:0000256" key="4">
    <source>
        <dbReference type="ARBA" id="ARBA00023136"/>
    </source>
</evidence>
<dbReference type="AlphaFoldDB" id="A0A7S3DEB1"/>
<evidence type="ECO:0000256" key="1">
    <source>
        <dbReference type="ARBA" id="ARBA00004141"/>
    </source>
</evidence>
<dbReference type="GO" id="GO:0016020">
    <property type="term" value="C:membrane"/>
    <property type="evidence" value="ECO:0007669"/>
    <property type="project" value="UniProtKB-SubCell"/>
</dbReference>
<feature type="transmembrane region" description="Helical" evidence="5">
    <location>
        <begin position="291"/>
        <end position="313"/>
    </location>
</feature>
<feature type="transmembrane region" description="Helical" evidence="5">
    <location>
        <begin position="214"/>
        <end position="234"/>
    </location>
</feature>
<keyword evidence="2 5" id="KW-0812">Transmembrane</keyword>
<dbReference type="PANTHER" id="PTHR11132">
    <property type="entry name" value="SOLUTE CARRIER FAMILY 35"/>
    <property type="match status" value="1"/>
</dbReference>
<dbReference type="EMBL" id="HBIB01026372">
    <property type="protein sequence ID" value="CAE0254794.1"/>
    <property type="molecule type" value="Transcribed_RNA"/>
</dbReference>
<evidence type="ECO:0000313" key="6">
    <source>
        <dbReference type="EMBL" id="CAE0254794.1"/>
    </source>
</evidence>
<keyword evidence="3 5" id="KW-1133">Transmembrane helix</keyword>
<keyword evidence="4 5" id="KW-0472">Membrane</keyword>
<feature type="transmembrane region" description="Helical" evidence="5">
    <location>
        <begin position="246"/>
        <end position="263"/>
    </location>
</feature>
<evidence type="ECO:0000256" key="5">
    <source>
        <dbReference type="SAM" id="Phobius"/>
    </source>
</evidence>
<sequence>MFSSSLLSAFLFGASSITISIYNKHFLAAFRAPIFLCLAQTVTILSILSILFLLGFRRIHPATFSTSVWTSWSMWGVALSFFAYLFGGVSALSLLNVTLVAAIRRLATVFVIILEVWRQRDRVNMEKVTIAFLLLLSIAAAAVTSPTFDMLGVLLCVMSAFATTFSLLLSKLNQSKLDTISQLFVTSLMSLPFFVTGLGWSGEWEYVKGKVEKSGIPLIGGIVVSGILSLSINFASLWCTRTNTPFTTCLVGITKDVVLYVLAEAVDWASKSHYSEGREEGVREGLSPAMLMYWSSLFGCTMLGALLALHPHIQRWRQEKKGKEE</sequence>
<feature type="transmembrane region" description="Helical" evidence="5">
    <location>
        <begin position="151"/>
        <end position="170"/>
    </location>
</feature>
<evidence type="ECO:0000313" key="7">
    <source>
        <dbReference type="EMBL" id="CAE0254795.1"/>
    </source>
</evidence>
<dbReference type="InterPro" id="IPR050186">
    <property type="entry name" value="TPT_transporter"/>
</dbReference>
<organism evidence="6">
    <name type="scientific">Palpitomonas bilix</name>
    <dbReference type="NCBI Taxonomy" id="652834"/>
    <lineage>
        <taxon>Eukaryota</taxon>
        <taxon>Eukaryota incertae sedis</taxon>
    </lineage>
</organism>
<feature type="transmembrane region" description="Helical" evidence="5">
    <location>
        <begin position="32"/>
        <end position="56"/>
    </location>
</feature>
<comment type="subcellular location">
    <subcellularLocation>
        <location evidence="1">Membrane</location>
        <topology evidence="1">Multi-pass membrane protein</topology>
    </subcellularLocation>
</comment>
<evidence type="ECO:0000256" key="3">
    <source>
        <dbReference type="ARBA" id="ARBA00022989"/>
    </source>
</evidence>
<protein>
    <recommendedName>
        <fullName evidence="8">Sugar phosphate transporter domain-containing protein</fullName>
    </recommendedName>
</protein>
<reference evidence="6" key="1">
    <citation type="submission" date="2021-01" db="EMBL/GenBank/DDBJ databases">
        <authorList>
            <person name="Corre E."/>
            <person name="Pelletier E."/>
            <person name="Niang G."/>
            <person name="Scheremetjew M."/>
            <person name="Finn R."/>
            <person name="Kale V."/>
            <person name="Holt S."/>
            <person name="Cochrane G."/>
            <person name="Meng A."/>
            <person name="Brown T."/>
            <person name="Cohen L."/>
        </authorList>
    </citation>
    <scope>NUCLEOTIDE SEQUENCE</scope>
    <source>
        <strain evidence="6">NIES-2562</strain>
    </source>
</reference>
<feature type="transmembrane region" description="Helical" evidence="5">
    <location>
        <begin position="182"/>
        <end position="202"/>
    </location>
</feature>
<accession>A0A7S3DEB1</accession>
<dbReference type="EMBL" id="HBIB01026373">
    <property type="protein sequence ID" value="CAE0254795.1"/>
    <property type="molecule type" value="Transcribed_RNA"/>
</dbReference>
<evidence type="ECO:0008006" key="8">
    <source>
        <dbReference type="Google" id="ProtNLM"/>
    </source>
</evidence>
<feature type="transmembrane region" description="Helical" evidence="5">
    <location>
        <begin position="128"/>
        <end position="145"/>
    </location>
</feature>
<name>A0A7S3DEB1_9EUKA</name>